<keyword evidence="1" id="KW-1133">Transmembrane helix</keyword>
<keyword evidence="3" id="KW-1185">Reference proteome</keyword>
<keyword evidence="1" id="KW-0472">Membrane</keyword>
<gene>
    <name evidence="2" type="ordered locus">Bint_0654</name>
</gene>
<accession>G0EK95</accession>
<evidence type="ECO:0000256" key="1">
    <source>
        <dbReference type="SAM" id="Phobius"/>
    </source>
</evidence>
<dbReference type="Proteomes" id="UP000008522">
    <property type="component" value="Chromosome"/>
</dbReference>
<name>G0EK95_BRAIP</name>
<sequence>MKNLIGKSFIDKDIIILLAVVILVAAVIIIINIPKNKAKKNPVRFYKNNFFMLKDKVNNIYVYVYEHKKNDNYNDLYLPKDNVFPYLGRVYINNDNGFIINDVYFSSERIGVDNYYDKDNPILINKHSSDGNKSYGYDPETFAEIKFKTKLDDTSKSKIEYVIEFKPYDSIVDYVGDNMKKTLREPVKIEGTFEIIREDEAEIIRLHNTDILGLYNDKSILFSSERIFSLNVFNFDYLFINGKEKINSSINGVREFSDEFLKNKINENKDIVASYVKESKNRHWKSLMDESILNYIDNYADYYNELKEFKSFNILYYDDKTISLYKRVSKLEDLQIAEVNNMFMTFELSSQKLISPYLKDLVNDTEALLKKYNATSDFYSNIDNLIFGVTDSFIIIMKEKGYGKIFIDNNNIKDYINKEHYLAYLFN</sequence>
<evidence type="ECO:0000313" key="3">
    <source>
        <dbReference type="Proteomes" id="UP000008522"/>
    </source>
</evidence>
<evidence type="ECO:0008006" key="4">
    <source>
        <dbReference type="Google" id="ProtNLM"/>
    </source>
</evidence>
<organism evidence="2 3">
    <name type="scientific">Brachyspira intermedia (strain ATCC 51140 / PWS/A)</name>
    <name type="common">Serpulina intermedia</name>
    <dbReference type="NCBI Taxonomy" id="1045858"/>
    <lineage>
        <taxon>Bacteria</taxon>
        <taxon>Pseudomonadati</taxon>
        <taxon>Spirochaetota</taxon>
        <taxon>Spirochaetia</taxon>
        <taxon>Brachyspirales</taxon>
        <taxon>Brachyspiraceae</taxon>
        <taxon>Brachyspira</taxon>
    </lineage>
</organism>
<dbReference type="GeneID" id="44969209"/>
<keyword evidence="1" id="KW-0812">Transmembrane</keyword>
<dbReference type="eggNOG" id="COG0666">
    <property type="taxonomic scope" value="Bacteria"/>
</dbReference>
<reference evidence="2 3" key="1">
    <citation type="journal article" date="2011" name="BMC Genomics">
        <title>Complete genome sequence of Brachyspira intermedia reveals unique genomic features in Brachyspira species and phage-mediated horizontal gene transfer.</title>
        <authorList>
            <person name="Hafstrom T."/>
            <person name="Jansson D.S."/>
            <person name="Segerman B."/>
        </authorList>
    </citation>
    <scope>NUCLEOTIDE SEQUENCE [LARGE SCALE GENOMIC DNA]</scope>
    <source>
        <strain evidence="3">ATCC 51140 / PWS/A</strain>
    </source>
</reference>
<feature type="transmembrane region" description="Helical" evidence="1">
    <location>
        <begin position="14"/>
        <end position="34"/>
    </location>
</feature>
<dbReference type="AlphaFoldDB" id="G0EK95"/>
<dbReference type="RefSeq" id="WP_014487125.1">
    <property type="nucleotide sequence ID" value="NC_017243.1"/>
</dbReference>
<dbReference type="HOGENOM" id="CLU_705290_0_0_12"/>
<protein>
    <recommendedName>
        <fullName evidence="4">Ankyrin</fullName>
    </recommendedName>
</protein>
<dbReference type="OrthoDB" id="305934at2"/>
<evidence type="ECO:0000313" key="2">
    <source>
        <dbReference type="EMBL" id="AEM21283.1"/>
    </source>
</evidence>
<dbReference type="KEGG" id="bip:Bint_0654"/>
<proteinExistence type="predicted"/>
<dbReference type="PATRIC" id="fig|1045858.4.peg.654"/>
<dbReference type="EMBL" id="CP002874">
    <property type="protein sequence ID" value="AEM21283.1"/>
    <property type="molecule type" value="Genomic_DNA"/>
</dbReference>